<dbReference type="Pfam" id="PF10354">
    <property type="entry name" value="BMT5-like"/>
    <property type="match status" value="1"/>
</dbReference>
<comment type="caution">
    <text evidence="2">The sequence shown here is derived from an EMBL/GenBank/DDBJ whole genome shotgun (WGS) entry which is preliminary data.</text>
</comment>
<dbReference type="EMBL" id="JAWCUA010000007">
    <property type="protein sequence ID" value="MDU0113389.1"/>
    <property type="molecule type" value="Genomic_DNA"/>
</dbReference>
<organism evidence="2 3">
    <name type="scientific">Psychrosphaera aquimarina</name>
    <dbReference type="NCBI Taxonomy" id="2044854"/>
    <lineage>
        <taxon>Bacteria</taxon>
        <taxon>Pseudomonadati</taxon>
        <taxon>Pseudomonadota</taxon>
        <taxon>Gammaproteobacteria</taxon>
        <taxon>Alteromonadales</taxon>
        <taxon>Pseudoalteromonadaceae</taxon>
        <taxon>Psychrosphaera</taxon>
    </lineage>
</organism>
<dbReference type="InterPro" id="IPR019446">
    <property type="entry name" value="BMT5-like"/>
</dbReference>
<evidence type="ECO:0000313" key="3">
    <source>
        <dbReference type="Proteomes" id="UP001257914"/>
    </source>
</evidence>
<evidence type="ECO:0000313" key="2">
    <source>
        <dbReference type="EMBL" id="MDU0113389.1"/>
    </source>
</evidence>
<dbReference type="Proteomes" id="UP001257914">
    <property type="component" value="Unassembled WGS sequence"/>
</dbReference>
<dbReference type="RefSeq" id="WP_315946994.1">
    <property type="nucleotide sequence ID" value="NZ_JAWCUA010000007.1"/>
</dbReference>
<accession>A0ABU3R160</accession>
<proteinExistence type="predicted"/>
<sequence length="278" mass="32212">MIIKPQWSILTVGDGDLSFSRSLFSHFNPHKLTATVLDSVDELTHKYGNDNLAFLKQNDCEVITEFDVTRSESIDQLSPCYDVVIFQFPLVPNFSSQQQFIQQTQFDDIKLSVNTLNRRLLRLFLKHSFNSLLSESGAQLAYISSKDVKPYIEWDIEYSLTQGLKTQISDIHFVGSTPFDIKQLPGYKIRNVDRDKHVKDTESLTYVWTTRDNRQAAFERIPSLTPPPELFGENGCDICHAGPFITEAERHNHLVGKKHKRMAEYDEQWRNYLTWSRC</sequence>
<evidence type="ECO:0000259" key="1">
    <source>
        <dbReference type="Pfam" id="PF10354"/>
    </source>
</evidence>
<protein>
    <submittedName>
        <fullName evidence="2">Rossmann-like fold-containing protein</fullName>
    </submittedName>
</protein>
<name>A0ABU3R160_9GAMM</name>
<gene>
    <name evidence="2" type="ORF">RT723_10355</name>
</gene>
<keyword evidence="3" id="KW-1185">Reference proteome</keyword>
<reference evidence="2 3" key="1">
    <citation type="submission" date="2023-10" db="EMBL/GenBank/DDBJ databases">
        <title>Psychrosphaera aquimaarina strain SW33 isolated from seawater.</title>
        <authorList>
            <person name="Bayburt H."/>
            <person name="Kim J.M."/>
            <person name="Choi B.J."/>
            <person name="Jeon C.O."/>
        </authorList>
    </citation>
    <scope>NUCLEOTIDE SEQUENCE [LARGE SCALE GENOMIC DNA]</scope>
    <source>
        <strain evidence="2 3">KCTC 52743</strain>
    </source>
</reference>
<feature type="domain" description="25S rRNA (uridine-N(3))-methyltransferase BMT5-like" evidence="1">
    <location>
        <begin position="10"/>
        <end position="190"/>
    </location>
</feature>